<evidence type="ECO:0000256" key="1">
    <source>
        <dbReference type="ARBA" id="ARBA00004651"/>
    </source>
</evidence>
<evidence type="ECO:0000259" key="7">
    <source>
        <dbReference type="Pfam" id="PF00884"/>
    </source>
</evidence>
<dbReference type="InterPro" id="IPR050448">
    <property type="entry name" value="OpgB/LTA_synthase_biosynth"/>
</dbReference>
<dbReference type="Gene3D" id="1.25.40.10">
    <property type="entry name" value="Tetratricopeptide repeat domain"/>
    <property type="match status" value="1"/>
</dbReference>
<keyword evidence="4 6" id="KW-1133">Transmembrane helix</keyword>
<dbReference type="EMBL" id="MTBC01000004">
    <property type="protein sequence ID" value="OQD42868.1"/>
    <property type="molecule type" value="Genomic_DNA"/>
</dbReference>
<gene>
    <name evidence="8" type="ORF">BUL40_07175</name>
</gene>
<dbReference type="RefSeq" id="WP_080318680.1">
    <property type="nucleotide sequence ID" value="NZ_MTBC01000004.1"/>
</dbReference>
<dbReference type="GO" id="GO:0005886">
    <property type="term" value="C:plasma membrane"/>
    <property type="evidence" value="ECO:0007669"/>
    <property type="project" value="UniProtKB-SubCell"/>
</dbReference>
<feature type="transmembrane region" description="Helical" evidence="6">
    <location>
        <begin position="160"/>
        <end position="180"/>
    </location>
</feature>
<feature type="transmembrane region" description="Helical" evidence="6">
    <location>
        <begin position="128"/>
        <end position="148"/>
    </location>
</feature>
<evidence type="ECO:0000256" key="5">
    <source>
        <dbReference type="ARBA" id="ARBA00023136"/>
    </source>
</evidence>
<dbReference type="PANTHER" id="PTHR47371:SF3">
    <property type="entry name" value="PHOSPHOGLYCEROL TRANSFERASE I"/>
    <property type="match status" value="1"/>
</dbReference>
<organism evidence="8 9">
    <name type="scientific">Croceivirga radicis</name>
    <dbReference type="NCBI Taxonomy" id="1929488"/>
    <lineage>
        <taxon>Bacteria</taxon>
        <taxon>Pseudomonadati</taxon>
        <taxon>Bacteroidota</taxon>
        <taxon>Flavobacteriia</taxon>
        <taxon>Flavobacteriales</taxon>
        <taxon>Flavobacteriaceae</taxon>
        <taxon>Croceivirga</taxon>
    </lineage>
</organism>
<protein>
    <recommendedName>
        <fullName evidence="7">Sulfatase N-terminal domain-containing protein</fullName>
    </recommendedName>
</protein>
<keyword evidence="2" id="KW-1003">Cell membrane</keyword>
<evidence type="ECO:0000256" key="2">
    <source>
        <dbReference type="ARBA" id="ARBA00022475"/>
    </source>
</evidence>
<evidence type="ECO:0000313" key="9">
    <source>
        <dbReference type="Proteomes" id="UP000191680"/>
    </source>
</evidence>
<dbReference type="PANTHER" id="PTHR47371">
    <property type="entry name" value="LIPOTEICHOIC ACID SYNTHASE"/>
    <property type="match status" value="1"/>
</dbReference>
<reference evidence="8 9" key="1">
    <citation type="submission" date="2016-12" db="EMBL/GenBank/DDBJ databases">
        <authorList>
            <person name="Song W.-J."/>
            <person name="Kurnit D.M."/>
        </authorList>
    </citation>
    <scope>NUCLEOTIDE SEQUENCE [LARGE SCALE GENOMIC DNA]</scope>
    <source>
        <strain evidence="8 9">HSG9</strain>
    </source>
</reference>
<evidence type="ECO:0000256" key="6">
    <source>
        <dbReference type="SAM" id="Phobius"/>
    </source>
</evidence>
<dbReference type="InterPro" id="IPR017850">
    <property type="entry name" value="Alkaline_phosphatase_core_sf"/>
</dbReference>
<keyword evidence="5 6" id="KW-0472">Membrane</keyword>
<sequence>MQVKANIKKIRTLKDYTRLYLGFAISLIVLGIYQQIQLYDQGVIATVFNRAFYILFVNQLGFASIVAFIFLFAFRFFEKRKPGLGYRLSMVFYGILLFLEAILVLYFVKNYSLLSYDALNEGFNLTLTLNNIFHFLVLMVILVGSYVLSYKFASRLNAILGHLYPYIFFLLVFIIGSLFVEKNYINENKTQYLFANKIKEVLDLNTYKGEKEFPLLKPSLQNHELSQFIKQNNKPPNIFIIILDGIPKSLTDATDPMAVFMPNLVEMTKVSVQWQNFYSNGTEINDAVTNITGSLPYGYNGFSMLPQTINRNTLYGFLKKNGYRSYFHYGGNLGISGLDTYLKQERVDVVLDKSKFGPNYKLQLADRAGVSLGYPDGELYRKWASSYQIPNTPKIELLVNLSSQKPFNFPDKEKFIAQVEKISLNPNFSRQVQKQIQKNKAYFASLPYVDQQLQKFINLHKETNEHQNTLFVVTSTANKYLPSENAIERHHVPFFLYGPLIKNPQVITTVASHQDVAPSLLGYLEENYNIKTAPQVTWLGSGLLKDKKDFALHNKKGYLEDFYSNGYFLLDDQLVKVESKGELQPIENTTEAQRVKSRFKAYKAVSKYVTTHDKLLPKELAIFPADNKVFSDADLVYINSVFSGLDYDKGYQTAKELAHSGNLEGALLLANYILHKVPGHVDAKILKGRIFSWSKRYYDSIELLEQVVELYPQYEDGYAALLDVYYWSGNNHRAAFLADKLKENRVGSDDLDFKLKRCNQQIKALSSL</sequence>
<feature type="transmembrane region" description="Helical" evidence="6">
    <location>
        <begin position="20"/>
        <end position="39"/>
    </location>
</feature>
<feature type="transmembrane region" description="Helical" evidence="6">
    <location>
        <begin position="51"/>
        <end position="74"/>
    </location>
</feature>
<keyword evidence="9" id="KW-1185">Reference proteome</keyword>
<dbReference type="OrthoDB" id="9777768at2"/>
<evidence type="ECO:0000313" key="8">
    <source>
        <dbReference type="EMBL" id="OQD42868.1"/>
    </source>
</evidence>
<dbReference type="InterPro" id="IPR000917">
    <property type="entry name" value="Sulfatase_N"/>
</dbReference>
<evidence type="ECO:0000256" key="3">
    <source>
        <dbReference type="ARBA" id="ARBA00022692"/>
    </source>
</evidence>
<comment type="caution">
    <text evidence="8">The sequence shown here is derived from an EMBL/GenBank/DDBJ whole genome shotgun (WGS) entry which is preliminary data.</text>
</comment>
<proteinExistence type="predicted"/>
<keyword evidence="3 6" id="KW-0812">Transmembrane</keyword>
<feature type="domain" description="Sulfatase N-terminal" evidence="7">
    <location>
        <begin position="236"/>
        <end position="524"/>
    </location>
</feature>
<name>A0A1V6LRU4_9FLAO</name>
<dbReference type="AlphaFoldDB" id="A0A1V6LRU4"/>
<dbReference type="Pfam" id="PF00884">
    <property type="entry name" value="Sulfatase"/>
    <property type="match status" value="1"/>
</dbReference>
<dbReference type="SUPFAM" id="SSF53649">
    <property type="entry name" value="Alkaline phosphatase-like"/>
    <property type="match status" value="1"/>
</dbReference>
<dbReference type="Proteomes" id="UP000191680">
    <property type="component" value="Unassembled WGS sequence"/>
</dbReference>
<evidence type="ECO:0000256" key="4">
    <source>
        <dbReference type="ARBA" id="ARBA00022989"/>
    </source>
</evidence>
<comment type="subcellular location">
    <subcellularLocation>
        <location evidence="1">Cell membrane</location>
        <topology evidence="1">Multi-pass membrane protein</topology>
    </subcellularLocation>
</comment>
<dbReference type="InterPro" id="IPR011990">
    <property type="entry name" value="TPR-like_helical_dom_sf"/>
</dbReference>
<dbReference type="Gene3D" id="3.40.720.10">
    <property type="entry name" value="Alkaline Phosphatase, subunit A"/>
    <property type="match status" value="1"/>
</dbReference>
<dbReference type="SUPFAM" id="SSF48452">
    <property type="entry name" value="TPR-like"/>
    <property type="match status" value="1"/>
</dbReference>
<accession>A0A1V6LRU4</accession>
<feature type="transmembrane region" description="Helical" evidence="6">
    <location>
        <begin position="86"/>
        <end position="108"/>
    </location>
</feature>